<dbReference type="EMBL" id="JACOOH010000005">
    <property type="protein sequence ID" value="MBC5621884.1"/>
    <property type="molecule type" value="Genomic_DNA"/>
</dbReference>
<organism evidence="1 2">
    <name type="scientific">Butyricimonas hominis</name>
    <dbReference type="NCBI Taxonomy" id="2763032"/>
    <lineage>
        <taxon>Bacteria</taxon>
        <taxon>Pseudomonadati</taxon>
        <taxon>Bacteroidota</taxon>
        <taxon>Bacteroidia</taxon>
        <taxon>Bacteroidales</taxon>
        <taxon>Odoribacteraceae</taxon>
        <taxon>Butyricimonas</taxon>
    </lineage>
</organism>
<protein>
    <submittedName>
        <fullName evidence="1">Uncharacterized protein</fullName>
    </submittedName>
</protein>
<sequence length="91" mass="10319">MTTMELDACKMQLIRDILAIDSSETLDKVRTCVKGLLSGNASFDKPTRVPRIVEEVLSDVEIGLRDIEAGRVKSSEEVFKEMEVRFPWLCE</sequence>
<name>A0ABR7D1V3_9BACT</name>
<dbReference type="RefSeq" id="WP_186976317.1">
    <property type="nucleotide sequence ID" value="NZ_JACOOH010000005.1"/>
</dbReference>
<keyword evidence="2" id="KW-1185">Reference proteome</keyword>
<evidence type="ECO:0000313" key="2">
    <source>
        <dbReference type="Proteomes" id="UP000646484"/>
    </source>
</evidence>
<reference evidence="1 2" key="1">
    <citation type="submission" date="2020-08" db="EMBL/GenBank/DDBJ databases">
        <title>Genome public.</title>
        <authorList>
            <person name="Liu C."/>
            <person name="Sun Q."/>
        </authorList>
    </citation>
    <scope>NUCLEOTIDE SEQUENCE [LARGE SCALE GENOMIC DNA]</scope>
    <source>
        <strain evidence="1 2">NSJ-56</strain>
    </source>
</reference>
<dbReference type="Proteomes" id="UP000646484">
    <property type="component" value="Unassembled WGS sequence"/>
</dbReference>
<gene>
    <name evidence="1" type="ORF">H8S64_12320</name>
</gene>
<proteinExistence type="predicted"/>
<comment type="caution">
    <text evidence="1">The sequence shown here is derived from an EMBL/GenBank/DDBJ whole genome shotgun (WGS) entry which is preliminary data.</text>
</comment>
<evidence type="ECO:0000313" key="1">
    <source>
        <dbReference type="EMBL" id="MBC5621884.1"/>
    </source>
</evidence>
<accession>A0ABR7D1V3</accession>